<dbReference type="Pfam" id="PF09723">
    <property type="entry name" value="Zn_ribbon_8"/>
    <property type="match status" value="1"/>
</dbReference>
<dbReference type="NCBIfam" id="TIGR02605">
    <property type="entry name" value="CxxC_CxxC_SSSS"/>
    <property type="match status" value="1"/>
</dbReference>
<dbReference type="AlphaFoldDB" id="A0A0S7BLN4"/>
<evidence type="ECO:0000259" key="1">
    <source>
        <dbReference type="SMART" id="SM00834"/>
    </source>
</evidence>
<feature type="domain" description="Putative regulatory protein FmdB zinc ribbon" evidence="1">
    <location>
        <begin position="1"/>
        <end position="43"/>
    </location>
</feature>
<dbReference type="RefSeq" id="WP_075073830.1">
    <property type="nucleotide sequence ID" value="NZ_DF967972.1"/>
</dbReference>
<gene>
    <name evidence="2" type="ORF">LARV_02359</name>
</gene>
<dbReference type="Gene3D" id="2.20.28.30">
    <property type="entry name" value="RNA polymerase ii, chain L"/>
    <property type="match status" value="1"/>
</dbReference>
<sequence length="76" mass="8104">MPIYEYICKDCGNKFDALRAMKDSDAPMTCKKCHGSNTQRVISVFYASSEGRSVTHEDGGCGSCGGGSCGSCGHYH</sequence>
<evidence type="ECO:0000313" key="3">
    <source>
        <dbReference type="Proteomes" id="UP000055060"/>
    </source>
</evidence>
<dbReference type="EMBL" id="DF967972">
    <property type="protein sequence ID" value="GAP14586.1"/>
    <property type="molecule type" value="Genomic_DNA"/>
</dbReference>
<accession>A0A0S7BLN4</accession>
<name>A0A0S7BLN4_9CHLR</name>
<keyword evidence="3" id="KW-1185">Reference proteome</keyword>
<organism evidence="2">
    <name type="scientific">Longilinea arvoryzae</name>
    <dbReference type="NCBI Taxonomy" id="360412"/>
    <lineage>
        <taxon>Bacteria</taxon>
        <taxon>Bacillati</taxon>
        <taxon>Chloroflexota</taxon>
        <taxon>Anaerolineae</taxon>
        <taxon>Anaerolineales</taxon>
        <taxon>Anaerolineaceae</taxon>
        <taxon>Longilinea</taxon>
    </lineage>
</organism>
<evidence type="ECO:0000313" key="2">
    <source>
        <dbReference type="EMBL" id="GAP14586.1"/>
    </source>
</evidence>
<reference evidence="2" key="1">
    <citation type="submission" date="2015-07" db="EMBL/GenBank/DDBJ databases">
        <title>Draft Genome Sequences of Anaerolinea thermolimosa IMO-1, Bellilinea caldifistulae GOMI-1, Leptolinea tardivitalis YMTK-2, Levilinea saccharolytica KIBI-1,Longilinea arvoryzae KOME-1, Previously Described as Members of the Anaerolineaceae (Chloroflexi).</title>
        <authorList>
            <person name="Sekiguchi Y."/>
            <person name="Ohashi A."/>
            <person name="Matsuura N."/>
            <person name="Tourlousse M.D."/>
        </authorList>
    </citation>
    <scope>NUCLEOTIDE SEQUENCE [LARGE SCALE GENOMIC DNA]</scope>
    <source>
        <strain evidence="2">KOME-1</strain>
    </source>
</reference>
<dbReference type="OrthoDB" id="9813321at2"/>
<dbReference type="STRING" id="360412.LARV_02359"/>
<dbReference type="Proteomes" id="UP000055060">
    <property type="component" value="Unassembled WGS sequence"/>
</dbReference>
<protein>
    <submittedName>
        <fullName evidence="2">Putative regulatory protein, FmdB family</fullName>
    </submittedName>
</protein>
<dbReference type="InterPro" id="IPR013429">
    <property type="entry name" value="Regulatory_FmdB_Zinc_ribbon"/>
</dbReference>
<dbReference type="SMART" id="SM00834">
    <property type="entry name" value="CxxC_CXXC_SSSS"/>
    <property type="match status" value="1"/>
</dbReference>
<proteinExistence type="predicted"/>